<dbReference type="PANTHER" id="PTHR30290:SF9">
    <property type="entry name" value="OLIGOPEPTIDE-BINDING PROTEIN APPA"/>
    <property type="match status" value="1"/>
</dbReference>
<evidence type="ECO:0000313" key="5">
    <source>
        <dbReference type="EMBL" id="SVB71353.1"/>
    </source>
</evidence>
<evidence type="ECO:0000256" key="3">
    <source>
        <dbReference type="ARBA" id="ARBA00022729"/>
    </source>
</evidence>
<dbReference type="CDD" id="cd00995">
    <property type="entry name" value="PBP2_NikA_DppA_OppA_like"/>
    <property type="match status" value="1"/>
</dbReference>
<dbReference type="EMBL" id="UINC01054071">
    <property type="protein sequence ID" value="SVB71353.1"/>
    <property type="molecule type" value="Genomic_DNA"/>
</dbReference>
<dbReference type="Gene3D" id="3.10.105.10">
    <property type="entry name" value="Dipeptide-binding Protein, Domain 3"/>
    <property type="match status" value="1"/>
</dbReference>
<reference evidence="5" key="1">
    <citation type="submission" date="2018-05" db="EMBL/GenBank/DDBJ databases">
        <authorList>
            <person name="Lanie J.A."/>
            <person name="Ng W.-L."/>
            <person name="Kazmierczak K.M."/>
            <person name="Andrzejewski T.M."/>
            <person name="Davidsen T.M."/>
            <person name="Wayne K.J."/>
            <person name="Tettelin H."/>
            <person name="Glass J.I."/>
            <person name="Rusch D."/>
            <person name="Podicherti R."/>
            <person name="Tsui H.-C.T."/>
            <person name="Winkler M.E."/>
        </authorList>
    </citation>
    <scope>NUCLEOTIDE SEQUENCE</scope>
</reference>
<organism evidence="5">
    <name type="scientific">marine metagenome</name>
    <dbReference type="NCBI Taxonomy" id="408172"/>
    <lineage>
        <taxon>unclassified sequences</taxon>
        <taxon>metagenomes</taxon>
        <taxon>ecological metagenomes</taxon>
    </lineage>
</organism>
<dbReference type="GO" id="GO:0015833">
    <property type="term" value="P:peptide transport"/>
    <property type="evidence" value="ECO:0007669"/>
    <property type="project" value="TreeGrafter"/>
</dbReference>
<dbReference type="Gene3D" id="3.40.190.10">
    <property type="entry name" value="Periplasmic binding protein-like II"/>
    <property type="match status" value="1"/>
</dbReference>
<proteinExistence type="inferred from homology"/>
<evidence type="ECO:0000256" key="1">
    <source>
        <dbReference type="ARBA" id="ARBA00005695"/>
    </source>
</evidence>
<dbReference type="AlphaFoldDB" id="A0A382G9U0"/>
<dbReference type="SUPFAM" id="SSF53850">
    <property type="entry name" value="Periplasmic binding protein-like II"/>
    <property type="match status" value="1"/>
</dbReference>
<dbReference type="InterPro" id="IPR039424">
    <property type="entry name" value="SBP_5"/>
</dbReference>
<name>A0A382G9U0_9ZZZZ</name>
<dbReference type="PANTHER" id="PTHR30290">
    <property type="entry name" value="PERIPLASMIC BINDING COMPONENT OF ABC TRANSPORTER"/>
    <property type="match status" value="1"/>
</dbReference>
<comment type="similarity">
    <text evidence="1">Belongs to the bacterial solute-binding protein 5 family.</text>
</comment>
<accession>A0A382G9U0</accession>
<keyword evidence="2" id="KW-0813">Transport</keyword>
<dbReference type="Pfam" id="PF00496">
    <property type="entry name" value="SBP_bac_5"/>
    <property type="match status" value="1"/>
</dbReference>
<feature type="non-terminal residue" evidence="5">
    <location>
        <position position="352"/>
    </location>
</feature>
<dbReference type="Gene3D" id="3.90.76.10">
    <property type="entry name" value="Dipeptide-binding Protein, Domain 1"/>
    <property type="match status" value="1"/>
</dbReference>
<feature type="domain" description="Solute-binding protein family 5" evidence="4">
    <location>
        <begin position="62"/>
        <end position="346"/>
    </location>
</feature>
<dbReference type="GO" id="GO:1904680">
    <property type="term" value="F:peptide transmembrane transporter activity"/>
    <property type="evidence" value="ECO:0007669"/>
    <property type="project" value="TreeGrafter"/>
</dbReference>
<gene>
    <name evidence="5" type="ORF">METZ01_LOCUS224207</name>
</gene>
<dbReference type="InterPro" id="IPR000914">
    <property type="entry name" value="SBP_5_dom"/>
</dbReference>
<keyword evidence="3" id="KW-0732">Signal</keyword>
<evidence type="ECO:0000256" key="2">
    <source>
        <dbReference type="ARBA" id="ARBA00022448"/>
    </source>
</evidence>
<evidence type="ECO:0000259" key="4">
    <source>
        <dbReference type="Pfam" id="PF00496"/>
    </source>
</evidence>
<protein>
    <recommendedName>
        <fullName evidence="4">Solute-binding protein family 5 domain-containing protein</fullName>
    </recommendedName>
</protein>
<sequence>MKKLSIIIIFLVLVINGVYANNLKIGVQSFQNIDPIVTTGLDDYQVISSIYDTLILFTNGELLPQLAIKWEWLSDKELRVQLRKGVKWHNGKLFSAEDVKYSFDRMKPHKTGYSWFFKAIENTKIINNHEIIFILNNPDAQLPWSLASVVGSIVPKLTKSNEIDFKKNAIGTGPFKFVEWKIGEQITLSKYNNYWGKVSEIENVVFKPVADENARLLSLRSGELDVIRQVSPDSIPQMKKSSKFGVYPALRHGSMQLAFNFNGGPWNKPDEDPFKDVMIRKAISFALNYEELIAISGGLSPRVYGPVPPTLKGYPKDDRTVERYDYNLELAKGFMAQSSLPNGFSTVLMSPP</sequence>